<feature type="region of interest" description="Disordered" evidence="1">
    <location>
        <begin position="175"/>
        <end position="249"/>
    </location>
</feature>
<accession>A0A3R7FL60</accession>
<evidence type="ECO:0000256" key="1">
    <source>
        <dbReference type="SAM" id="MobiDB-lite"/>
    </source>
</evidence>
<evidence type="ECO:0000313" key="4">
    <source>
        <dbReference type="Proteomes" id="UP000286415"/>
    </source>
</evidence>
<reference evidence="3 4" key="2">
    <citation type="journal article" date="2021" name="Genomics">
        <title>High-quality reference genome for Clonorchis sinensis.</title>
        <authorList>
            <person name="Young N.D."/>
            <person name="Stroehlein A.J."/>
            <person name="Kinkar L."/>
            <person name="Wang T."/>
            <person name="Sohn W.M."/>
            <person name="Chang B.C.H."/>
            <person name="Kaur P."/>
            <person name="Weisz D."/>
            <person name="Dudchenko O."/>
            <person name="Aiden E.L."/>
            <person name="Korhonen P.K."/>
            <person name="Gasser R.B."/>
        </authorList>
    </citation>
    <scope>NUCLEOTIDE SEQUENCE [LARGE SCALE GENOMIC DNA]</scope>
    <source>
        <strain evidence="3">Cs-k2</strain>
    </source>
</reference>
<keyword evidence="4" id="KW-1185">Reference proteome</keyword>
<dbReference type="CDD" id="cd05380">
    <property type="entry name" value="CAP_euk"/>
    <property type="match status" value="1"/>
</dbReference>
<organism evidence="3 4">
    <name type="scientific">Clonorchis sinensis</name>
    <name type="common">Chinese liver fluke</name>
    <dbReference type="NCBI Taxonomy" id="79923"/>
    <lineage>
        <taxon>Eukaryota</taxon>
        <taxon>Metazoa</taxon>
        <taxon>Spiralia</taxon>
        <taxon>Lophotrochozoa</taxon>
        <taxon>Platyhelminthes</taxon>
        <taxon>Trematoda</taxon>
        <taxon>Digenea</taxon>
        <taxon>Opisthorchiida</taxon>
        <taxon>Opisthorchiata</taxon>
        <taxon>Opisthorchiidae</taxon>
        <taxon>Clonorchis</taxon>
    </lineage>
</organism>
<dbReference type="OrthoDB" id="414826at2759"/>
<comment type="caution">
    <text evidence="3">The sequence shown here is derived from an EMBL/GenBank/DDBJ whole genome shotgun (WGS) entry which is preliminary data.</text>
</comment>
<dbReference type="Pfam" id="PF00188">
    <property type="entry name" value="CAP"/>
    <property type="match status" value="1"/>
</dbReference>
<dbReference type="InterPro" id="IPR001283">
    <property type="entry name" value="CRISP-related"/>
</dbReference>
<feature type="chain" id="PRO_5043848365" evidence="2">
    <location>
        <begin position="27"/>
        <end position="249"/>
    </location>
</feature>
<feature type="signal peptide" evidence="2">
    <location>
        <begin position="1"/>
        <end position="26"/>
    </location>
</feature>
<sequence>MSSWNKVAQVLLGWVIFIQLCALTQAIMYDDEFFLEEHNNYRRMLLDGEVPNQPIPKHLPPLQWSSHLKDSARRWTERCIYEPENNPEQGENIAITRGGFHNPMELWFSEHWLYKMGQMKENETHLVSEYVQMVNAKTTDLGCYTHLCPLITSIGGMRWTNAYYTICKYAPPASLLDPRPYEPVNDVSQTEATTTTTTRPTTTSTTTTTKTTTSTTTQTTTTPTTTTTTTQPPTTTTSTASEPDTEVCD</sequence>
<proteinExistence type="predicted"/>
<dbReference type="InterPro" id="IPR035940">
    <property type="entry name" value="CAP_sf"/>
</dbReference>
<gene>
    <name evidence="3" type="ORF">CSKR_108186</name>
</gene>
<keyword evidence="2" id="KW-0732">Signal</keyword>
<dbReference type="SUPFAM" id="SSF55797">
    <property type="entry name" value="PR-1-like"/>
    <property type="match status" value="1"/>
</dbReference>
<dbReference type="SMART" id="SM00198">
    <property type="entry name" value="SCP"/>
    <property type="match status" value="1"/>
</dbReference>
<feature type="compositionally biased region" description="Low complexity" evidence="1">
    <location>
        <begin position="193"/>
        <end position="239"/>
    </location>
</feature>
<evidence type="ECO:0000313" key="3">
    <source>
        <dbReference type="EMBL" id="KAG5442576.1"/>
    </source>
</evidence>
<evidence type="ECO:0000256" key="2">
    <source>
        <dbReference type="SAM" id="SignalP"/>
    </source>
</evidence>
<protein>
    <submittedName>
        <fullName evidence="3">Venom allergen 5.02</fullName>
    </submittedName>
</protein>
<dbReference type="AlphaFoldDB" id="A0A3R7FL60"/>
<reference evidence="3 4" key="1">
    <citation type="journal article" date="2018" name="Biotechnol. Adv.">
        <title>Improved genomic resources and new bioinformatic workflow for the carcinogenic parasite Clonorchis sinensis: Biotechnological implications.</title>
        <authorList>
            <person name="Wang D."/>
            <person name="Korhonen P.K."/>
            <person name="Gasser R.B."/>
            <person name="Young N.D."/>
        </authorList>
    </citation>
    <scope>NUCLEOTIDE SEQUENCE [LARGE SCALE GENOMIC DNA]</scope>
    <source>
        <strain evidence="3">Cs-k2</strain>
    </source>
</reference>
<dbReference type="InterPro" id="IPR014044">
    <property type="entry name" value="CAP_dom"/>
</dbReference>
<dbReference type="EMBL" id="NIRI02000056">
    <property type="protein sequence ID" value="KAG5442576.1"/>
    <property type="molecule type" value="Genomic_DNA"/>
</dbReference>
<dbReference type="InParanoid" id="A0A3R7FL60"/>
<dbReference type="Proteomes" id="UP000286415">
    <property type="component" value="Unassembled WGS sequence"/>
</dbReference>
<dbReference type="Gene3D" id="3.40.33.10">
    <property type="entry name" value="CAP"/>
    <property type="match status" value="1"/>
</dbReference>
<name>A0A3R7FL60_CLOSI</name>
<dbReference type="PANTHER" id="PTHR10334">
    <property type="entry name" value="CYSTEINE-RICH SECRETORY PROTEIN-RELATED"/>
    <property type="match status" value="1"/>
</dbReference>